<dbReference type="GO" id="GO:0006355">
    <property type="term" value="P:regulation of DNA-templated transcription"/>
    <property type="evidence" value="ECO:0007669"/>
    <property type="project" value="InterPro"/>
</dbReference>
<dbReference type="InterPro" id="IPR041920">
    <property type="entry name" value="ROS/MUCR_sf"/>
</dbReference>
<dbReference type="Gene3D" id="1.10.10.1550">
    <property type="entry name" value="ROS/MUCR transcriptional regulator protein"/>
    <property type="match status" value="1"/>
</dbReference>
<proteinExistence type="inferred from homology"/>
<comment type="similarity">
    <text evidence="1">Belongs to the ros/MucR family.</text>
</comment>
<dbReference type="RefSeq" id="WP_021698604.1">
    <property type="nucleotide sequence ID" value="NZ_BATC01000081.1"/>
</dbReference>
<accession>A0A8E0NDQ1</accession>
<dbReference type="GO" id="GO:0008270">
    <property type="term" value="F:zinc ion binding"/>
    <property type="evidence" value="ECO:0007669"/>
    <property type="project" value="InterPro"/>
</dbReference>
<dbReference type="EMBL" id="BATC01000081">
    <property type="protein sequence ID" value="GAD60510.1"/>
    <property type="molecule type" value="Genomic_DNA"/>
</dbReference>
<evidence type="ECO:0000313" key="4">
    <source>
        <dbReference type="Proteomes" id="UP000016569"/>
    </source>
</evidence>
<dbReference type="GO" id="GO:0003677">
    <property type="term" value="F:DNA binding"/>
    <property type="evidence" value="ECO:0007669"/>
    <property type="project" value="InterPro"/>
</dbReference>
<feature type="region of interest" description="Disordered" evidence="2">
    <location>
        <begin position="127"/>
        <end position="164"/>
    </location>
</feature>
<feature type="compositionally biased region" description="Low complexity" evidence="2">
    <location>
        <begin position="135"/>
        <end position="148"/>
    </location>
</feature>
<dbReference type="Proteomes" id="UP000016569">
    <property type="component" value="Unassembled WGS sequence"/>
</dbReference>
<dbReference type="AlphaFoldDB" id="A0A8E0NDQ1"/>
<organism evidence="3 4">
    <name type="scientific">Brevundimonas abyssalis TAR-001</name>
    <dbReference type="NCBI Taxonomy" id="1391729"/>
    <lineage>
        <taxon>Bacteria</taxon>
        <taxon>Pseudomonadati</taxon>
        <taxon>Pseudomonadota</taxon>
        <taxon>Alphaproteobacteria</taxon>
        <taxon>Caulobacterales</taxon>
        <taxon>Caulobacteraceae</taxon>
        <taxon>Brevundimonas</taxon>
    </lineage>
</organism>
<reference evidence="4" key="1">
    <citation type="journal article" date="2013" name="Genome Announc.">
        <title>Draft Genome Sequence of the Dimorphic Prosthecate Bacterium Brevundimonas abyssalis TAR-001T.</title>
        <authorList>
            <person name="Tsubouchi T."/>
            <person name="Nishi S."/>
            <person name="Usui K."/>
            <person name="Shimane Y."/>
            <person name="Takaki Y."/>
            <person name="Maruyama T."/>
            <person name="Hatada Y."/>
        </authorList>
    </citation>
    <scope>NUCLEOTIDE SEQUENCE [LARGE SCALE GENOMIC DNA]</scope>
    <source>
        <strain evidence="4">TAR-001</strain>
    </source>
</reference>
<evidence type="ECO:0000313" key="3">
    <source>
        <dbReference type="EMBL" id="GAD60510.1"/>
    </source>
</evidence>
<evidence type="ECO:0000256" key="1">
    <source>
        <dbReference type="ARBA" id="ARBA00007031"/>
    </source>
</evidence>
<gene>
    <name evidence="3" type="ORF">MBEBAB_2760</name>
</gene>
<keyword evidence="4" id="KW-1185">Reference proteome</keyword>
<dbReference type="OrthoDB" id="9809693at2"/>
<dbReference type="Pfam" id="PF05443">
    <property type="entry name" value="ROS_MUCR"/>
    <property type="match status" value="1"/>
</dbReference>
<dbReference type="InterPro" id="IPR008807">
    <property type="entry name" value="ROS_MUCR"/>
</dbReference>
<sequence length="164" mass="17211">MTEDVAPAPDLVGLTADLVTAYVANNSVSVELLPGLIASIHQTLSGLGNEDEPAETHVPAVSVRKSLASRDHIVSLIDGKPYKSLTRHLNTHGLTPEEYRARYGLTASYPMVAPAYSEKRSALAKALGFGRKPTAKTPSKSPAKAPAKAGRKPRAKAAKAGTST</sequence>
<protein>
    <submittedName>
        <fullName evidence="3">Transcriptional regulator</fullName>
    </submittedName>
</protein>
<comment type="caution">
    <text evidence="3">The sequence shown here is derived from an EMBL/GenBank/DDBJ whole genome shotgun (WGS) entry which is preliminary data.</text>
</comment>
<name>A0A8E0NDQ1_9CAUL</name>
<evidence type="ECO:0000256" key="2">
    <source>
        <dbReference type="SAM" id="MobiDB-lite"/>
    </source>
</evidence>